<protein>
    <submittedName>
        <fullName evidence="1">Uncharacterized protein</fullName>
    </submittedName>
</protein>
<dbReference type="EMBL" id="CP090031">
    <property type="protein sequence ID" value="UPK90702.1"/>
    <property type="molecule type" value="Genomic_DNA"/>
</dbReference>
<accession>A0ACD3YNY8</accession>
<gene>
    <name evidence="1" type="ORF">LCI18_001637</name>
</gene>
<proteinExistence type="predicted"/>
<name>A0ACD3YNY8_FUSSC</name>
<sequence>MAPSTPTTGLSTDDPEWHTLLAARVELAQIVRSVVDVLQSSSLVMSELIRSGRYVGMLDHFDTLLTSWKKSHLEGRGTFSLAIQAVVDRAFSEKQEPSGLANVVISPTEYRFIEATVDGCLEIFNIIIRLAEARQLAFAPENLFVRVTMASVFLMKAMGLGVKKSKLNHSLNTLTQAISGLRMNKPDDLHFGHQYVKLLDVCMANLQASFLPPMGLQLAQEQMNDCQSEPMAGFSALDFASIGDMDNCFDLSWFDVITNPLLDPLEHTEIRGDDSLGHDFFGFW</sequence>
<organism evidence="1 2">
    <name type="scientific">Fusarium solani subsp. cucurbitae</name>
    <name type="common">Neocosmosporum cucurbitae</name>
    <dbReference type="NCBI Taxonomy" id="2747967"/>
    <lineage>
        <taxon>Eukaryota</taxon>
        <taxon>Fungi</taxon>
        <taxon>Dikarya</taxon>
        <taxon>Ascomycota</taxon>
        <taxon>Pezizomycotina</taxon>
        <taxon>Sordariomycetes</taxon>
        <taxon>Hypocreomycetidae</taxon>
        <taxon>Hypocreales</taxon>
        <taxon>Nectriaceae</taxon>
        <taxon>Fusarium</taxon>
        <taxon>Fusarium solani species complex</taxon>
    </lineage>
</organism>
<reference evidence="1" key="1">
    <citation type="submission" date="2021-11" db="EMBL/GenBank/DDBJ databases">
        <title>Fusarium solani-melongenae Genome sequencing and assembly.</title>
        <authorList>
            <person name="Xie S."/>
            <person name="Huang L."/>
            <person name="Zhang X."/>
        </authorList>
    </citation>
    <scope>NUCLEOTIDE SEQUENCE</scope>
    <source>
        <strain evidence="1">CRI 24-3</strain>
    </source>
</reference>
<dbReference type="Proteomes" id="UP000830768">
    <property type="component" value="Chromosome 2"/>
</dbReference>
<keyword evidence="2" id="KW-1185">Reference proteome</keyword>
<evidence type="ECO:0000313" key="2">
    <source>
        <dbReference type="Proteomes" id="UP000830768"/>
    </source>
</evidence>
<evidence type="ECO:0000313" key="1">
    <source>
        <dbReference type="EMBL" id="UPK90702.1"/>
    </source>
</evidence>